<evidence type="ECO:0000259" key="4">
    <source>
        <dbReference type="SMART" id="SM00331"/>
    </source>
</evidence>
<feature type="domain" description="PPM-type phosphatase" evidence="4">
    <location>
        <begin position="199"/>
        <end position="413"/>
    </location>
</feature>
<evidence type="ECO:0000256" key="2">
    <source>
        <dbReference type="SAM" id="MobiDB-lite"/>
    </source>
</evidence>
<keyword evidence="3" id="KW-1133">Transmembrane helix</keyword>
<evidence type="ECO:0000313" key="5">
    <source>
        <dbReference type="EMBL" id="GAA4768788.1"/>
    </source>
</evidence>
<feature type="region of interest" description="Disordered" evidence="2">
    <location>
        <begin position="1"/>
        <end position="71"/>
    </location>
</feature>
<protein>
    <submittedName>
        <fullName evidence="5">PP2C family protein-serine/threonine phosphatase</fullName>
    </submittedName>
</protein>
<name>A0ABP8ZYN7_9ACTN</name>
<feature type="transmembrane region" description="Helical" evidence="3">
    <location>
        <begin position="122"/>
        <end position="141"/>
    </location>
</feature>
<dbReference type="EMBL" id="BAABJV010000002">
    <property type="protein sequence ID" value="GAA4768788.1"/>
    <property type="molecule type" value="Genomic_DNA"/>
</dbReference>
<keyword evidence="3" id="KW-0472">Membrane</keyword>
<evidence type="ECO:0000256" key="1">
    <source>
        <dbReference type="ARBA" id="ARBA00022801"/>
    </source>
</evidence>
<proteinExistence type="predicted"/>
<comment type="caution">
    <text evidence="5">The sequence shown here is derived from an EMBL/GenBank/DDBJ whole genome shotgun (WGS) entry which is preliminary data.</text>
</comment>
<dbReference type="Pfam" id="PF07228">
    <property type="entry name" value="SpoIIE"/>
    <property type="match status" value="1"/>
</dbReference>
<dbReference type="Gene3D" id="3.60.40.10">
    <property type="entry name" value="PPM-type phosphatase domain"/>
    <property type="match status" value="1"/>
</dbReference>
<evidence type="ECO:0000256" key="3">
    <source>
        <dbReference type="SAM" id="Phobius"/>
    </source>
</evidence>
<feature type="transmembrane region" description="Helical" evidence="3">
    <location>
        <begin position="100"/>
        <end position="117"/>
    </location>
</feature>
<dbReference type="Proteomes" id="UP001501147">
    <property type="component" value="Unassembled WGS sequence"/>
</dbReference>
<feature type="compositionally biased region" description="Basic residues" evidence="2">
    <location>
        <begin position="42"/>
        <end position="60"/>
    </location>
</feature>
<evidence type="ECO:0000313" key="6">
    <source>
        <dbReference type="Proteomes" id="UP001501147"/>
    </source>
</evidence>
<sequence>MRRARSVHRSVHRPGARSGGAPVPLPPGVPLADEQPPPPQPRRPRTWRSALRRRRPRGLRSRTGSRAAPPSGQRLLSVLPFAVMAVVVLVDLTAGPGVGFLPLVSLGPAFAGLVGGWRRTALIGALALLLCLGLGAYDGLLGTRRSWTAMASVAGVTAAGVAAAVMRRRREAELAGVRSIAEAAQRVLLRPVPRTAGHLRVAGSYTSAVAEARIGGDLYEVVVSPGGVRVIVGDVQGKGLDAVETAAVVLGVFREAAHDEKDLTGVGDRLERALERELQGEKFVTAVLAELSPDGGAVLLNYGHPAPMVLHPGAAVRFAEPPSRALPLGLGVHGAPGPEPFALDFAPGDQLLLYTDGVTETRDAGGRFYPLGERGPMLDDPDPDAALAGLRADVEEFAQAPPHDDAAMLLIRYRQS</sequence>
<dbReference type="InterPro" id="IPR052016">
    <property type="entry name" value="Bact_Sigma-Reg"/>
</dbReference>
<dbReference type="PANTHER" id="PTHR43156">
    <property type="entry name" value="STAGE II SPORULATION PROTEIN E-RELATED"/>
    <property type="match status" value="1"/>
</dbReference>
<dbReference type="PANTHER" id="PTHR43156:SF2">
    <property type="entry name" value="STAGE II SPORULATION PROTEIN E"/>
    <property type="match status" value="1"/>
</dbReference>
<feature type="transmembrane region" description="Helical" evidence="3">
    <location>
        <begin position="75"/>
        <end position="94"/>
    </location>
</feature>
<keyword evidence="6" id="KW-1185">Reference proteome</keyword>
<dbReference type="InterPro" id="IPR001932">
    <property type="entry name" value="PPM-type_phosphatase-like_dom"/>
</dbReference>
<gene>
    <name evidence="5" type="ORF">GCM10023329_14370</name>
</gene>
<dbReference type="SUPFAM" id="SSF81606">
    <property type="entry name" value="PP2C-like"/>
    <property type="match status" value="1"/>
</dbReference>
<accession>A0ABP8ZYN7</accession>
<feature type="compositionally biased region" description="Basic residues" evidence="2">
    <location>
        <begin position="1"/>
        <end position="15"/>
    </location>
</feature>
<dbReference type="SMART" id="SM00331">
    <property type="entry name" value="PP2C_SIG"/>
    <property type="match status" value="1"/>
</dbReference>
<dbReference type="InterPro" id="IPR036457">
    <property type="entry name" value="PPM-type-like_dom_sf"/>
</dbReference>
<reference evidence="6" key="1">
    <citation type="journal article" date="2019" name="Int. J. Syst. Evol. Microbiol.">
        <title>The Global Catalogue of Microorganisms (GCM) 10K type strain sequencing project: providing services to taxonomists for standard genome sequencing and annotation.</title>
        <authorList>
            <consortium name="The Broad Institute Genomics Platform"/>
            <consortium name="The Broad Institute Genome Sequencing Center for Infectious Disease"/>
            <person name="Wu L."/>
            <person name="Ma J."/>
        </authorList>
    </citation>
    <scope>NUCLEOTIDE SEQUENCE [LARGE SCALE GENOMIC DNA]</scope>
    <source>
        <strain evidence="6">JCM 18324</strain>
    </source>
</reference>
<organism evidence="5 6">
    <name type="scientific">Streptomyces sanyensis</name>
    <dbReference type="NCBI Taxonomy" id="568869"/>
    <lineage>
        <taxon>Bacteria</taxon>
        <taxon>Bacillati</taxon>
        <taxon>Actinomycetota</taxon>
        <taxon>Actinomycetes</taxon>
        <taxon>Kitasatosporales</taxon>
        <taxon>Streptomycetaceae</taxon>
        <taxon>Streptomyces</taxon>
    </lineage>
</organism>
<keyword evidence="3" id="KW-0812">Transmembrane</keyword>
<keyword evidence="1" id="KW-0378">Hydrolase</keyword>
<feature type="transmembrane region" description="Helical" evidence="3">
    <location>
        <begin position="147"/>
        <end position="166"/>
    </location>
</feature>
<feature type="compositionally biased region" description="Pro residues" evidence="2">
    <location>
        <begin position="23"/>
        <end position="41"/>
    </location>
</feature>